<dbReference type="PANTHER" id="PTHR46125">
    <property type="entry name" value="GATA TRANSCRIPTION FACTOR 28"/>
    <property type="match status" value="1"/>
</dbReference>
<feature type="domain" description="GATA-type" evidence="15">
    <location>
        <begin position="216"/>
        <end position="269"/>
    </location>
</feature>
<feature type="domain" description="Tify" evidence="17">
    <location>
        <begin position="336"/>
        <end position="371"/>
    </location>
</feature>
<keyword evidence="6" id="KW-0862">Zinc</keyword>
<evidence type="ECO:0000259" key="17">
    <source>
        <dbReference type="PROSITE" id="PS51320"/>
    </source>
</evidence>
<evidence type="ECO:0000256" key="11">
    <source>
        <dbReference type="ARBA" id="ARBA00023242"/>
    </source>
</evidence>
<keyword evidence="4" id="KW-0479">Metal-binding</keyword>
<sequence>MYGHTQPPNQFAAAPDEDPAADGESADDRRVQYEGGSFDDVEIVPTDDVYADGGSDGMLQRSSDGSNQLTLSFRGQVFVFDDVTTDKVQAVLLLLGASELSSAMQGAELGYQNHRESTEYPMRSSLPQRAASLSRFRQKRKERCFDKKIRYNVRQEVALRVIEIGILGNDLGCGLVVAMMQRKKGQFTSAKKSEESASCNTGEDSGQDDTPPETICNHCGTSSKATPMMRRGPDGPKTLCNACGLFWANKGTMRDLSKKTHDNALTPAEQAANIQPLQAFPYEENDDVVGGGDYDDDDGGFDGESEDGHVAPVNVSDGRRRRRRRGGGGVAAAAAAASRTSELTLSFEGEVYVFPAVTPEKVQAVLLLLGGREIPTAVPTVDVPFDSNNKGVDNNPKHSNLSRRIASLVRFREKRKERCFDKKIRYTVRKEVAQRLIIPVNFILIVPMKEGLAFHLLVGIRPTLAFKEMAHLVQKLFFEDVSIVVLVKILLLQCVVALLDLEHFAMRVDLCGQTRDFMHFIDLILIQMECFGEALFTVLKAEQNHGLNVLSLALHRGTLRNLNKGGRNLCFDQIEPETPMDIKPSIVEGQNFHGNQDDPGTPEDPSKAITVVTDNPSISPDEEDLCGTAEANSFPGGIVHSSSNIDEQFELSLSISKGNLSGMDETCESDLELLSFEALGFAGNPG</sequence>
<dbReference type="EMBL" id="QEFC01001233">
    <property type="protein sequence ID" value="KAE9458836.1"/>
    <property type="molecule type" value="Genomic_DNA"/>
</dbReference>
<dbReference type="Pfam" id="PF06203">
    <property type="entry name" value="CCT"/>
    <property type="match status" value="2"/>
</dbReference>
<evidence type="ECO:0000313" key="18">
    <source>
        <dbReference type="EMBL" id="KAE9458836.1"/>
    </source>
</evidence>
<evidence type="ECO:0000256" key="7">
    <source>
        <dbReference type="ARBA" id="ARBA00023015"/>
    </source>
</evidence>
<evidence type="ECO:0000256" key="4">
    <source>
        <dbReference type="ARBA" id="ARBA00022723"/>
    </source>
</evidence>
<feature type="compositionally biased region" description="Acidic residues" evidence="14">
    <location>
        <begin position="15"/>
        <end position="25"/>
    </location>
</feature>
<reference evidence="18 19" key="1">
    <citation type="journal article" date="2019" name="Genome Biol. Evol.">
        <title>The Rhododendron genome and chromosomal organization provide insight into shared whole-genome duplications across the heath family (Ericaceae).</title>
        <authorList>
            <person name="Soza V.L."/>
            <person name="Lindsley D."/>
            <person name="Waalkes A."/>
            <person name="Ramage E."/>
            <person name="Patwardhan R.P."/>
            <person name="Burton J.N."/>
            <person name="Adey A."/>
            <person name="Kumar A."/>
            <person name="Qiu R."/>
            <person name="Shendure J."/>
            <person name="Hall B."/>
        </authorList>
    </citation>
    <scope>NUCLEOTIDE SEQUENCE [LARGE SCALE GENOMIC DNA]</scope>
    <source>
        <strain evidence="18">RSF 1966-606</strain>
    </source>
</reference>
<feature type="region of interest" description="Disordered" evidence="14">
    <location>
        <begin position="187"/>
        <end position="213"/>
    </location>
</feature>
<keyword evidence="8" id="KW-0238">DNA-binding</keyword>
<evidence type="ECO:0000256" key="8">
    <source>
        <dbReference type="ARBA" id="ARBA00023125"/>
    </source>
</evidence>
<dbReference type="GO" id="GO:0006355">
    <property type="term" value="P:regulation of DNA-templated transcription"/>
    <property type="evidence" value="ECO:0007669"/>
    <property type="project" value="InterPro"/>
</dbReference>
<keyword evidence="10" id="KW-0804">Transcription</keyword>
<evidence type="ECO:0000256" key="14">
    <source>
        <dbReference type="SAM" id="MobiDB-lite"/>
    </source>
</evidence>
<evidence type="ECO:0000256" key="10">
    <source>
        <dbReference type="ARBA" id="ARBA00023163"/>
    </source>
</evidence>
<comment type="subcellular location">
    <subcellularLocation>
        <location evidence="2 13">Nucleus</location>
    </subcellularLocation>
</comment>
<dbReference type="SMART" id="SM00401">
    <property type="entry name" value="ZnF_GATA"/>
    <property type="match status" value="1"/>
</dbReference>
<dbReference type="GO" id="GO:0008270">
    <property type="term" value="F:zinc ion binding"/>
    <property type="evidence" value="ECO:0007669"/>
    <property type="project" value="UniProtKB-KW"/>
</dbReference>
<comment type="function">
    <text evidence="1">Transcriptional activator that specifically binds 5'-GATA-3' or 5'-GAT-3' motifs within gene promoters.</text>
</comment>
<keyword evidence="7" id="KW-0805">Transcription regulation</keyword>
<evidence type="ECO:0000313" key="19">
    <source>
        <dbReference type="Proteomes" id="UP000428333"/>
    </source>
</evidence>
<evidence type="ECO:0008006" key="20">
    <source>
        <dbReference type="Google" id="ProtNLM"/>
    </source>
</evidence>
<keyword evidence="19" id="KW-1185">Reference proteome</keyword>
<dbReference type="InterPro" id="IPR000679">
    <property type="entry name" value="Znf_GATA"/>
</dbReference>
<dbReference type="InterPro" id="IPR010402">
    <property type="entry name" value="CCT_domain"/>
</dbReference>
<keyword evidence="5 12" id="KW-0863">Zinc-finger</keyword>
<dbReference type="AlphaFoldDB" id="A0A6A4LDY7"/>
<dbReference type="InterPro" id="IPR010399">
    <property type="entry name" value="Tify_dom"/>
</dbReference>
<evidence type="ECO:0000259" key="16">
    <source>
        <dbReference type="PROSITE" id="PS51017"/>
    </source>
</evidence>
<dbReference type="PROSITE" id="PS50114">
    <property type="entry name" value="GATA_ZN_FINGER_2"/>
    <property type="match status" value="1"/>
</dbReference>
<dbReference type="Gene3D" id="3.30.50.10">
    <property type="entry name" value="Erythroid Transcription Factor GATA-1, subunit A"/>
    <property type="match status" value="1"/>
</dbReference>
<feature type="compositionally biased region" description="Acidic residues" evidence="14">
    <location>
        <begin position="289"/>
        <end position="305"/>
    </location>
</feature>
<dbReference type="PROSITE" id="PS51320">
    <property type="entry name" value="TIFY"/>
    <property type="match status" value="2"/>
</dbReference>
<feature type="domain" description="CCT" evidence="16">
    <location>
        <begin position="129"/>
        <end position="171"/>
    </location>
</feature>
<dbReference type="PANTHER" id="PTHR46125:SF20">
    <property type="entry name" value="GATA TRANSCRIPTION FACTOR 25"/>
    <property type="match status" value="1"/>
</dbReference>
<feature type="compositionally biased region" description="Polar residues" evidence="14">
    <location>
        <begin position="187"/>
        <end position="204"/>
    </location>
</feature>
<evidence type="ECO:0000259" key="15">
    <source>
        <dbReference type="PROSITE" id="PS50114"/>
    </source>
</evidence>
<evidence type="ECO:0000256" key="12">
    <source>
        <dbReference type="PROSITE-ProRule" id="PRU00094"/>
    </source>
</evidence>
<comment type="similarity">
    <text evidence="3">Belongs to the type IV zinc-finger family. Class C subfamily.</text>
</comment>
<evidence type="ECO:0000256" key="5">
    <source>
        <dbReference type="ARBA" id="ARBA00022771"/>
    </source>
</evidence>
<dbReference type="InterPro" id="IPR045280">
    <property type="entry name" value="TIFY-like"/>
</dbReference>
<dbReference type="CDD" id="cd00202">
    <property type="entry name" value="ZnF_GATA"/>
    <property type="match status" value="1"/>
</dbReference>
<organism evidence="18 19">
    <name type="scientific">Rhododendron williamsianum</name>
    <dbReference type="NCBI Taxonomy" id="262921"/>
    <lineage>
        <taxon>Eukaryota</taxon>
        <taxon>Viridiplantae</taxon>
        <taxon>Streptophyta</taxon>
        <taxon>Embryophyta</taxon>
        <taxon>Tracheophyta</taxon>
        <taxon>Spermatophyta</taxon>
        <taxon>Magnoliopsida</taxon>
        <taxon>eudicotyledons</taxon>
        <taxon>Gunneridae</taxon>
        <taxon>Pentapetalae</taxon>
        <taxon>asterids</taxon>
        <taxon>Ericales</taxon>
        <taxon>Ericaceae</taxon>
        <taxon>Ericoideae</taxon>
        <taxon>Rhodoreae</taxon>
        <taxon>Rhododendron</taxon>
    </lineage>
</organism>
<protein>
    <recommendedName>
        <fullName evidence="20">GATA-type domain-containing protein</fullName>
    </recommendedName>
</protein>
<comment type="caution">
    <text evidence="18">The sequence shown here is derived from an EMBL/GenBank/DDBJ whole genome shotgun (WGS) entry which is preliminary data.</text>
</comment>
<keyword evidence="9" id="KW-0010">Activator</keyword>
<dbReference type="SUPFAM" id="SSF57716">
    <property type="entry name" value="Glucocorticoid receptor-like (DNA-binding domain)"/>
    <property type="match status" value="1"/>
</dbReference>
<feature type="domain" description="CCT" evidence="16">
    <location>
        <begin position="404"/>
        <end position="446"/>
    </location>
</feature>
<evidence type="ECO:0000256" key="9">
    <source>
        <dbReference type="ARBA" id="ARBA00023159"/>
    </source>
</evidence>
<feature type="region of interest" description="Disordered" evidence="14">
    <location>
        <begin position="1"/>
        <end position="28"/>
    </location>
</feature>
<evidence type="ECO:0000256" key="6">
    <source>
        <dbReference type="ARBA" id="ARBA00022833"/>
    </source>
</evidence>
<dbReference type="PROSITE" id="PS00344">
    <property type="entry name" value="GATA_ZN_FINGER_1"/>
    <property type="match status" value="1"/>
</dbReference>
<dbReference type="InterPro" id="IPR013088">
    <property type="entry name" value="Znf_NHR/GATA"/>
</dbReference>
<dbReference type="Pfam" id="PF06200">
    <property type="entry name" value="tify"/>
    <property type="match status" value="2"/>
</dbReference>
<dbReference type="PROSITE" id="PS51017">
    <property type="entry name" value="CCT"/>
    <property type="match status" value="2"/>
</dbReference>
<feature type="region of interest" description="Disordered" evidence="14">
    <location>
        <begin position="289"/>
        <end position="329"/>
    </location>
</feature>
<gene>
    <name evidence="18" type="ORF">C3L33_09251</name>
</gene>
<dbReference type="Proteomes" id="UP000428333">
    <property type="component" value="Linkage Group LG05"/>
</dbReference>
<evidence type="ECO:0000256" key="3">
    <source>
        <dbReference type="ARBA" id="ARBA00007722"/>
    </source>
</evidence>
<dbReference type="GO" id="GO:0005634">
    <property type="term" value="C:nucleus"/>
    <property type="evidence" value="ECO:0007669"/>
    <property type="project" value="UniProtKB-SubCell"/>
</dbReference>
<evidence type="ECO:0000256" key="13">
    <source>
        <dbReference type="PROSITE-ProRule" id="PRU00357"/>
    </source>
</evidence>
<evidence type="ECO:0000256" key="1">
    <source>
        <dbReference type="ARBA" id="ARBA00002206"/>
    </source>
</evidence>
<dbReference type="Pfam" id="PF00320">
    <property type="entry name" value="GATA"/>
    <property type="match status" value="1"/>
</dbReference>
<dbReference type="OrthoDB" id="2162994at2759"/>
<feature type="domain" description="Tify" evidence="17">
    <location>
        <begin position="62"/>
        <end position="97"/>
    </location>
</feature>
<keyword evidence="11 13" id="KW-0539">Nucleus</keyword>
<accession>A0A6A4LDY7</accession>
<feature type="non-terminal residue" evidence="18">
    <location>
        <position position="1"/>
    </location>
</feature>
<name>A0A6A4LDY7_9ERIC</name>
<dbReference type="SMART" id="SM00979">
    <property type="entry name" value="TIFY"/>
    <property type="match status" value="2"/>
</dbReference>
<evidence type="ECO:0000256" key="2">
    <source>
        <dbReference type="ARBA" id="ARBA00004123"/>
    </source>
</evidence>
<proteinExistence type="inferred from homology"/>
<dbReference type="GO" id="GO:0043565">
    <property type="term" value="F:sequence-specific DNA binding"/>
    <property type="evidence" value="ECO:0007669"/>
    <property type="project" value="InterPro"/>
</dbReference>